<name>A0A5J5HJB1_9BACI</name>
<dbReference type="Proteomes" id="UP000326671">
    <property type="component" value="Unassembled WGS sequence"/>
</dbReference>
<proteinExistence type="predicted"/>
<protein>
    <submittedName>
        <fullName evidence="1">Uncharacterized protein</fullName>
    </submittedName>
</protein>
<evidence type="ECO:0000313" key="2">
    <source>
        <dbReference type="Proteomes" id="UP000326671"/>
    </source>
</evidence>
<organism evidence="1 2">
    <name type="scientific">Niallia endozanthoxylica</name>
    <dbReference type="NCBI Taxonomy" id="2036016"/>
    <lineage>
        <taxon>Bacteria</taxon>
        <taxon>Bacillati</taxon>
        <taxon>Bacillota</taxon>
        <taxon>Bacilli</taxon>
        <taxon>Bacillales</taxon>
        <taxon>Bacillaceae</taxon>
        <taxon>Niallia</taxon>
    </lineage>
</organism>
<sequence>MGNDHKHQKVKITTGPFLITEEVGPDIQIGRNLDRLVIILKNPTKKKLKAKITLGVCLQPVLDPQPGWGKRSYRVYDDIPEQDFFLGNHELKPHTCTRIERDIPTDLFGYETSTDERNAVYRVTATGDFNICNQTCDPICGLLEISVVAGSVALFDEAGLEQADPATFFRYKDFVFCEDHDEDHNDDDSDDDD</sequence>
<accession>A0A5J5HJB1</accession>
<dbReference type="EMBL" id="VYKL01000031">
    <property type="protein sequence ID" value="KAA9019492.1"/>
    <property type="molecule type" value="Genomic_DNA"/>
</dbReference>
<dbReference type="OrthoDB" id="2607744at2"/>
<reference evidence="1 2" key="1">
    <citation type="submission" date="2019-09" db="EMBL/GenBank/DDBJ databases">
        <title>Whole genome sequences of isolates from the Mars Exploration Rovers.</title>
        <authorList>
            <person name="Seuylemezian A."/>
            <person name="Vaishampayan P."/>
        </authorList>
    </citation>
    <scope>NUCLEOTIDE SEQUENCE [LARGE SCALE GENOMIC DNA]</scope>
    <source>
        <strain evidence="1 2">MER_TA_151</strain>
    </source>
</reference>
<comment type="caution">
    <text evidence="1">The sequence shown here is derived from an EMBL/GenBank/DDBJ whole genome shotgun (WGS) entry which is preliminary data.</text>
</comment>
<dbReference type="RefSeq" id="WP_150441649.1">
    <property type="nucleotide sequence ID" value="NZ_VYKL01000031.1"/>
</dbReference>
<evidence type="ECO:0000313" key="1">
    <source>
        <dbReference type="EMBL" id="KAA9019492.1"/>
    </source>
</evidence>
<dbReference type="AlphaFoldDB" id="A0A5J5HJB1"/>
<gene>
    <name evidence="1" type="ORF">F4V44_19270</name>
</gene>
<keyword evidence="2" id="KW-1185">Reference proteome</keyword>